<evidence type="ECO:0000256" key="4">
    <source>
        <dbReference type="ARBA" id="ARBA00023034"/>
    </source>
</evidence>
<dbReference type="AlphaFoldDB" id="A0A0P4W5L4"/>
<evidence type="ECO:0000256" key="1">
    <source>
        <dbReference type="ARBA" id="ARBA00004653"/>
    </source>
</evidence>
<evidence type="ECO:0000256" key="9">
    <source>
        <dbReference type="SAM" id="Phobius"/>
    </source>
</evidence>
<keyword evidence="4" id="KW-0333">Golgi apparatus</keyword>
<feature type="transmembrane region" description="Helical" evidence="9">
    <location>
        <begin position="64"/>
        <end position="87"/>
    </location>
</feature>
<evidence type="ECO:0000256" key="2">
    <source>
        <dbReference type="ARBA" id="ARBA00022692"/>
    </source>
</evidence>
<evidence type="ECO:0000256" key="5">
    <source>
        <dbReference type="ARBA" id="ARBA00023136"/>
    </source>
</evidence>
<accession>A0A0P4W5L4</accession>
<evidence type="ECO:0000256" key="6">
    <source>
        <dbReference type="ARBA" id="ARBA00034485"/>
    </source>
</evidence>
<dbReference type="InterPro" id="IPR028024">
    <property type="entry name" value="LYSET"/>
</dbReference>
<reference evidence="10" key="1">
    <citation type="submission" date="2015-09" db="EMBL/GenBank/DDBJ databases">
        <title>Scylla olivacea transcriptome.</title>
        <authorList>
            <person name="Ikhwanuddin M."/>
        </authorList>
    </citation>
    <scope>NUCLEOTIDE SEQUENCE</scope>
</reference>
<proteinExistence type="inferred from homology"/>
<feature type="transmembrane region" description="Helical" evidence="9">
    <location>
        <begin position="99"/>
        <end position="117"/>
    </location>
</feature>
<keyword evidence="3 9" id="KW-1133">Transmembrane helix</keyword>
<keyword evidence="2 9" id="KW-0812">Transmembrane</keyword>
<organism evidence="10">
    <name type="scientific">Scylla olivacea</name>
    <name type="common">Orange mud crab</name>
    <name type="synonym">Cancer olivacea</name>
    <dbReference type="NCBI Taxonomy" id="85551"/>
    <lineage>
        <taxon>Eukaryota</taxon>
        <taxon>Metazoa</taxon>
        <taxon>Ecdysozoa</taxon>
        <taxon>Arthropoda</taxon>
        <taxon>Crustacea</taxon>
        <taxon>Multicrustacea</taxon>
        <taxon>Malacostraca</taxon>
        <taxon>Eumalacostraca</taxon>
        <taxon>Eucarida</taxon>
        <taxon>Decapoda</taxon>
        <taxon>Pleocyemata</taxon>
        <taxon>Brachyura</taxon>
        <taxon>Eubrachyura</taxon>
        <taxon>Portunoidea</taxon>
        <taxon>Portunidae</taxon>
        <taxon>Portuninae</taxon>
        <taxon>Scylla</taxon>
    </lineage>
</organism>
<keyword evidence="5 9" id="KW-0472">Membrane</keyword>
<evidence type="ECO:0000256" key="3">
    <source>
        <dbReference type="ARBA" id="ARBA00022989"/>
    </source>
</evidence>
<sequence>MNFRQRIAWLCLALYLASSFAAVYYFLDIADQFAEFSMEHSKLHQASDSSDVSMWRFWHHIGDVPFHILVLIFAIPYLQVFAALFYCTLPTIDKNVNKCLIPVIGWMYMFQKFFSLFKNHRDLDMKRDNPHTVSIS</sequence>
<comment type="similarity">
    <text evidence="6">Belongs to the LYSET family.</text>
</comment>
<dbReference type="EMBL" id="GDRN01070461">
    <property type="protein sequence ID" value="JAI63879.1"/>
    <property type="molecule type" value="Transcribed_RNA"/>
</dbReference>
<dbReference type="Pfam" id="PF15190">
    <property type="entry name" value="TMEM251"/>
    <property type="match status" value="1"/>
</dbReference>
<dbReference type="PANTHER" id="PTHR31925:SF1">
    <property type="entry name" value="LYSOSOMAL ENZYME TRAFFICKING FACTOR"/>
    <property type="match status" value="1"/>
</dbReference>
<comment type="subcellular location">
    <subcellularLocation>
        <location evidence="1">Golgi apparatus membrane</location>
        <topology evidence="1">Multi-pass membrane protein</topology>
    </subcellularLocation>
</comment>
<feature type="transmembrane region" description="Helical" evidence="9">
    <location>
        <begin position="7"/>
        <end position="27"/>
    </location>
</feature>
<evidence type="ECO:0000256" key="7">
    <source>
        <dbReference type="ARBA" id="ARBA00034539"/>
    </source>
</evidence>
<evidence type="ECO:0000313" key="10">
    <source>
        <dbReference type="EMBL" id="JAI63879.1"/>
    </source>
</evidence>
<evidence type="ECO:0000256" key="8">
    <source>
        <dbReference type="ARBA" id="ARBA00034557"/>
    </source>
</evidence>
<protein>
    <recommendedName>
        <fullName evidence="7">Lysosomal enzyme trafficking factor</fullName>
    </recommendedName>
    <alternativeName>
        <fullName evidence="8">Transmembrane protein 251</fullName>
    </alternativeName>
</protein>
<dbReference type="PANTHER" id="PTHR31925">
    <property type="entry name" value="TRANSMEMBRANE PROTEIN 251"/>
    <property type="match status" value="1"/>
</dbReference>
<dbReference type="GO" id="GO:0000139">
    <property type="term" value="C:Golgi membrane"/>
    <property type="evidence" value="ECO:0007669"/>
    <property type="project" value="UniProtKB-SubCell"/>
</dbReference>
<name>A0A0P4W5L4_SCYOL</name>